<dbReference type="InterPro" id="IPR007138">
    <property type="entry name" value="ABM_dom"/>
</dbReference>
<sequence>MSIVKINAITVPTERADMMAQRFAARAGEVGKSDGFEEFQLLRPADDRTTWLVYTRWRDEEAFEAWRSSQAFGQPGGHGGQAGGTGAPQSGVPGGQPPQSGPMATASELWSFVVEQRESAP</sequence>
<accession>A0A6J4HMS5</accession>
<organism evidence="3">
    <name type="scientific">uncultured Acidimicrobiales bacterium</name>
    <dbReference type="NCBI Taxonomy" id="310071"/>
    <lineage>
        <taxon>Bacteria</taxon>
        <taxon>Bacillati</taxon>
        <taxon>Actinomycetota</taxon>
        <taxon>Acidimicrobiia</taxon>
        <taxon>Acidimicrobiales</taxon>
        <taxon>environmental samples</taxon>
    </lineage>
</organism>
<dbReference type="InterPro" id="IPR011008">
    <property type="entry name" value="Dimeric_a/b-barrel"/>
</dbReference>
<dbReference type="AlphaFoldDB" id="A0A6J4HMS5"/>
<feature type="region of interest" description="Disordered" evidence="1">
    <location>
        <begin position="67"/>
        <end position="109"/>
    </location>
</feature>
<feature type="compositionally biased region" description="Gly residues" evidence="1">
    <location>
        <begin position="74"/>
        <end position="86"/>
    </location>
</feature>
<dbReference type="InterPro" id="IPR050404">
    <property type="entry name" value="Heme-degrading_MO"/>
</dbReference>
<reference evidence="3" key="1">
    <citation type="submission" date="2020-02" db="EMBL/GenBank/DDBJ databases">
        <authorList>
            <person name="Meier V. D."/>
        </authorList>
    </citation>
    <scope>NUCLEOTIDE SEQUENCE</scope>
    <source>
        <strain evidence="3">AVDCRST_MAG10</strain>
    </source>
</reference>
<dbReference type="Pfam" id="PF03992">
    <property type="entry name" value="ABM"/>
    <property type="match status" value="1"/>
</dbReference>
<dbReference type="EMBL" id="CADCTB010000066">
    <property type="protein sequence ID" value="CAA9227688.1"/>
    <property type="molecule type" value="Genomic_DNA"/>
</dbReference>
<evidence type="ECO:0000259" key="2">
    <source>
        <dbReference type="PROSITE" id="PS51725"/>
    </source>
</evidence>
<gene>
    <name evidence="3" type="ORF">AVDCRST_MAG10-999</name>
</gene>
<feature type="domain" description="ABM" evidence="2">
    <location>
        <begin position="3"/>
        <end position="93"/>
    </location>
</feature>
<dbReference type="SUPFAM" id="SSF54909">
    <property type="entry name" value="Dimeric alpha+beta barrel"/>
    <property type="match status" value="1"/>
</dbReference>
<evidence type="ECO:0000313" key="3">
    <source>
        <dbReference type="EMBL" id="CAA9227688.1"/>
    </source>
</evidence>
<dbReference type="PANTHER" id="PTHR34474">
    <property type="entry name" value="SIGNAL TRANSDUCTION PROTEIN TRAP"/>
    <property type="match status" value="1"/>
</dbReference>
<dbReference type="PROSITE" id="PS51725">
    <property type="entry name" value="ABM"/>
    <property type="match status" value="1"/>
</dbReference>
<evidence type="ECO:0000256" key="1">
    <source>
        <dbReference type="SAM" id="MobiDB-lite"/>
    </source>
</evidence>
<dbReference type="Gene3D" id="3.30.70.100">
    <property type="match status" value="1"/>
</dbReference>
<dbReference type="PANTHER" id="PTHR34474:SF2">
    <property type="entry name" value="SIGNAL TRANSDUCTION PROTEIN TRAP"/>
    <property type="match status" value="1"/>
</dbReference>
<name>A0A6J4HMS5_9ACTN</name>
<protein>
    <submittedName>
        <fullName evidence="3">Heme-degrading protein MhuD (No EC)</fullName>
    </submittedName>
</protein>
<proteinExistence type="predicted"/>